<gene>
    <name evidence="1" type="ORF">LXT12_20970</name>
</gene>
<reference evidence="1 2" key="1">
    <citation type="submission" date="2021-12" db="EMBL/GenBank/DDBJ databases">
        <title>Genome seq of p7.</title>
        <authorList>
            <person name="Seo T."/>
        </authorList>
    </citation>
    <scope>NUCLEOTIDE SEQUENCE [LARGE SCALE GENOMIC DNA]</scope>
    <source>
        <strain evidence="1 2">P7</strain>
    </source>
</reference>
<dbReference type="Proteomes" id="UP001201463">
    <property type="component" value="Unassembled WGS sequence"/>
</dbReference>
<dbReference type="EMBL" id="JAJTWT010000010">
    <property type="protein sequence ID" value="MCE4539726.1"/>
    <property type="molecule type" value="Genomic_DNA"/>
</dbReference>
<keyword evidence="2" id="KW-1185">Reference proteome</keyword>
<accession>A0ABS8XFQ6</accession>
<evidence type="ECO:0000313" key="2">
    <source>
        <dbReference type="Proteomes" id="UP001201463"/>
    </source>
</evidence>
<proteinExistence type="predicted"/>
<dbReference type="RefSeq" id="WP_233394245.1">
    <property type="nucleotide sequence ID" value="NZ_JAJTWT010000010.1"/>
</dbReference>
<comment type="caution">
    <text evidence="1">The sequence shown here is derived from an EMBL/GenBank/DDBJ whole genome shotgun (WGS) entry which is preliminary data.</text>
</comment>
<sequence length="461" mass="46615">MTALAVGAMLAACGGGGGGSGGNSEGRLQVINFKYPGGGMLLSGPTTLSASASSGLPVSFRSGTPTTCTVAGDQLTLVAAGECLVIASQAGGAGTDGVKWAAADDTSQLFNVLKHTQEVSFTPPDYVLSSATASVPLSATASSGLPVTFSSDTPTVCTIDGSNLKLLGKGSCAVSAAQSGNDTYAAQTTQRFIAVDPLVVADGFAPGSGRGSSNGLSTKQGGGVTVNPWGSPLNAGWEWCDANAGGDWCYRSVSDDGSSLTSALHLPDSKWTPGGWQYSFNRIEIFAPGVTGFNSSGDTTGGLQVTTEKALGFTLGVNANLYTAAKPIVVHLDLGKRNNGCNVTLSTLIWAPAPGLISYAVPLSNFAVTDSCGLSGVTTASLDNDVRTLPNPFDGSGQPTNAAAFAAALDKFAAARTSATTLLQSSNVVRARFYLMDVNTTLKTDGIYASDLTIKGAITIQ</sequence>
<protein>
    <submittedName>
        <fullName evidence="1">Uncharacterized protein</fullName>
    </submittedName>
</protein>
<evidence type="ECO:0000313" key="1">
    <source>
        <dbReference type="EMBL" id="MCE4539726.1"/>
    </source>
</evidence>
<name>A0ABS8XFQ6_9BURK</name>
<organism evidence="1 2">
    <name type="scientific">Pelomonas caseinilytica</name>
    <dbReference type="NCBI Taxonomy" id="2906763"/>
    <lineage>
        <taxon>Bacteria</taxon>
        <taxon>Pseudomonadati</taxon>
        <taxon>Pseudomonadota</taxon>
        <taxon>Betaproteobacteria</taxon>
        <taxon>Burkholderiales</taxon>
        <taxon>Sphaerotilaceae</taxon>
        <taxon>Roseateles</taxon>
    </lineage>
</organism>